<feature type="compositionally biased region" description="Acidic residues" evidence="1">
    <location>
        <begin position="179"/>
        <end position="214"/>
    </location>
</feature>
<feature type="compositionally biased region" description="Basic and acidic residues" evidence="1">
    <location>
        <begin position="109"/>
        <end position="118"/>
    </location>
</feature>
<accession>A0A6A3K425</accession>
<evidence type="ECO:0000313" key="2">
    <source>
        <dbReference type="EMBL" id="KAE8998703.1"/>
    </source>
</evidence>
<feature type="compositionally biased region" description="Polar residues" evidence="1">
    <location>
        <begin position="242"/>
        <end position="257"/>
    </location>
</feature>
<feature type="region of interest" description="Disordered" evidence="1">
    <location>
        <begin position="132"/>
        <end position="257"/>
    </location>
</feature>
<proteinExistence type="predicted"/>
<feature type="region of interest" description="Disordered" evidence="1">
    <location>
        <begin position="89"/>
        <end position="118"/>
    </location>
</feature>
<dbReference type="EMBL" id="QXFW01000988">
    <property type="protein sequence ID" value="KAE8998703.1"/>
    <property type="molecule type" value="Genomic_DNA"/>
</dbReference>
<feature type="compositionally biased region" description="Basic and acidic residues" evidence="1">
    <location>
        <begin position="15"/>
        <end position="44"/>
    </location>
</feature>
<feature type="non-terminal residue" evidence="2">
    <location>
        <position position="307"/>
    </location>
</feature>
<protein>
    <submittedName>
        <fullName evidence="2">Uncharacterized protein</fullName>
    </submittedName>
</protein>
<gene>
    <name evidence="2" type="ORF">PF011_g14933</name>
</gene>
<comment type="caution">
    <text evidence="2">The sequence shown here is derived from an EMBL/GenBank/DDBJ whole genome shotgun (WGS) entry which is preliminary data.</text>
</comment>
<feature type="compositionally biased region" description="Basic residues" evidence="1">
    <location>
        <begin position="221"/>
        <end position="230"/>
    </location>
</feature>
<organism evidence="2 3">
    <name type="scientific">Phytophthora fragariae</name>
    <dbReference type="NCBI Taxonomy" id="53985"/>
    <lineage>
        <taxon>Eukaryota</taxon>
        <taxon>Sar</taxon>
        <taxon>Stramenopiles</taxon>
        <taxon>Oomycota</taxon>
        <taxon>Peronosporomycetes</taxon>
        <taxon>Peronosporales</taxon>
        <taxon>Peronosporaceae</taxon>
        <taxon>Phytophthora</taxon>
    </lineage>
</organism>
<feature type="region of interest" description="Disordered" evidence="1">
    <location>
        <begin position="1"/>
        <end position="44"/>
    </location>
</feature>
<sequence>MARTADTAGTSESPPRPDAEVTRAQRDSAEFERARIRDHQRKLRGDNDTILQKLSPLEAQSRGVLEATRAESIARQRRDAQEIRLAMEGRRKLTRSATAMLRNEDGEEEGAHASEQRRIERWEARALREMFDIEPDSDSDGSALAEVFSAFDEADREQSPRGTDDSDYEEKPPPPSDTAADDAYEVQDDEEDREDEDEVESREDDDESEGDNEGDELRSAHQPKLHRNSHQKYDLRMKAAGPSQTFQQFSKRTSTSIRLRNKQIRAKDKARKAAGKKARKAVRMVPKEWVTYSKTLVCTHGQPYEPR</sequence>
<dbReference type="AlphaFoldDB" id="A0A6A3K425"/>
<evidence type="ECO:0000256" key="1">
    <source>
        <dbReference type="SAM" id="MobiDB-lite"/>
    </source>
</evidence>
<name>A0A6A3K425_9STRA</name>
<feature type="compositionally biased region" description="Basic and acidic residues" evidence="1">
    <location>
        <begin position="156"/>
        <end position="172"/>
    </location>
</feature>
<evidence type="ECO:0000313" key="3">
    <source>
        <dbReference type="Proteomes" id="UP000460718"/>
    </source>
</evidence>
<dbReference type="Proteomes" id="UP000460718">
    <property type="component" value="Unassembled WGS sequence"/>
</dbReference>
<reference evidence="2 3" key="1">
    <citation type="submission" date="2018-09" db="EMBL/GenBank/DDBJ databases">
        <title>Genomic investigation of the strawberry pathogen Phytophthora fragariae indicates pathogenicity is determined by transcriptional variation in three key races.</title>
        <authorList>
            <person name="Adams T.M."/>
            <person name="Armitage A.D."/>
            <person name="Sobczyk M.K."/>
            <person name="Bates H.J."/>
            <person name="Dunwell J.M."/>
            <person name="Nellist C.F."/>
            <person name="Harrison R.J."/>
        </authorList>
    </citation>
    <scope>NUCLEOTIDE SEQUENCE [LARGE SCALE GENOMIC DNA]</scope>
    <source>
        <strain evidence="2 3">SCRP245</strain>
    </source>
</reference>